<keyword evidence="1" id="KW-0732">Signal</keyword>
<dbReference type="RefSeq" id="WP_189572998.1">
    <property type="nucleotide sequence ID" value="NZ_BMXU01000001.1"/>
</dbReference>
<comment type="caution">
    <text evidence="2">The sequence shown here is derived from an EMBL/GenBank/DDBJ whole genome shotgun (WGS) entry which is preliminary data.</text>
</comment>
<evidence type="ECO:0008006" key="4">
    <source>
        <dbReference type="Google" id="ProtNLM"/>
    </source>
</evidence>
<proteinExistence type="predicted"/>
<dbReference type="Proteomes" id="UP001595607">
    <property type="component" value="Unassembled WGS sequence"/>
</dbReference>
<evidence type="ECO:0000256" key="1">
    <source>
        <dbReference type="SAM" id="SignalP"/>
    </source>
</evidence>
<evidence type="ECO:0000313" key="2">
    <source>
        <dbReference type="EMBL" id="MFC3301637.1"/>
    </source>
</evidence>
<keyword evidence="3" id="KW-1185">Reference proteome</keyword>
<accession>A0ABV7MA26</accession>
<dbReference type="EMBL" id="JBHRVA010000002">
    <property type="protein sequence ID" value="MFC3301637.1"/>
    <property type="molecule type" value="Genomic_DNA"/>
</dbReference>
<gene>
    <name evidence="2" type="ORF">ACFONP_02675</name>
</gene>
<reference evidence="3" key="1">
    <citation type="journal article" date="2019" name="Int. J. Syst. Evol. Microbiol.">
        <title>The Global Catalogue of Microorganisms (GCM) 10K type strain sequencing project: providing services to taxonomists for standard genome sequencing and annotation.</title>
        <authorList>
            <consortium name="The Broad Institute Genomics Platform"/>
            <consortium name="The Broad Institute Genome Sequencing Center for Infectious Disease"/>
            <person name="Wu L."/>
            <person name="Ma J."/>
        </authorList>
    </citation>
    <scope>NUCLEOTIDE SEQUENCE [LARGE SCALE GENOMIC DNA]</scope>
    <source>
        <strain evidence="3">KCTC 22245</strain>
    </source>
</reference>
<sequence length="178" mass="18773">MADMKTRLVAKVVTTVMLAIWAGLAPAHAGSSDFQVLARMLHFIEGVPDGERTVGVVIDPAVPGAVTAAEELKAAFGTGKTFENITLTAKAISPSEIGSVDIVFVPEGLSKHHAMISAEAQKKGALTITNDPACVESQDCVISVRRRARTEILWSRGAAQRASVGLGETLKALVEERP</sequence>
<name>A0ABV7MA26_9PROT</name>
<feature type="chain" id="PRO_5046279916" description="DUF4154 domain-containing protein" evidence="1">
    <location>
        <begin position="30"/>
        <end position="178"/>
    </location>
</feature>
<organism evidence="2 3">
    <name type="scientific">Parvularcula lutaonensis</name>
    <dbReference type="NCBI Taxonomy" id="491923"/>
    <lineage>
        <taxon>Bacteria</taxon>
        <taxon>Pseudomonadati</taxon>
        <taxon>Pseudomonadota</taxon>
        <taxon>Alphaproteobacteria</taxon>
        <taxon>Parvularculales</taxon>
        <taxon>Parvularculaceae</taxon>
        <taxon>Parvularcula</taxon>
    </lineage>
</organism>
<evidence type="ECO:0000313" key="3">
    <source>
        <dbReference type="Proteomes" id="UP001595607"/>
    </source>
</evidence>
<protein>
    <recommendedName>
        <fullName evidence="4">DUF4154 domain-containing protein</fullName>
    </recommendedName>
</protein>
<feature type="signal peptide" evidence="1">
    <location>
        <begin position="1"/>
        <end position="29"/>
    </location>
</feature>